<keyword evidence="2" id="KW-1185">Reference proteome</keyword>
<accession>A0A5B7ELK1</accession>
<sequence>MSNDVVCSTCDIVSLYNVIVRHRTPDEMALLVVTLTDSRMQRSIVVMLLLCHVTTRTSYDIAALT</sequence>
<comment type="caution">
    <text evidence="1">The sequence shown here is derived from an EMBL/GenBank/DDBJ whole genome shotgun (WGS) entry which is preliminary data.</text>
</comment>
<dbReference type="Proteomes" id="UP000324222">
    <property type="component" value="Unassembled WGS sequence"/>
</dbReference>
<reference evidence="1 2" key="1">
    <citation type="submission" date="2019-05" db="EMBL/GenBank/DDBJ databases">
        <title>Another draft genome of Portunus trituberculatus and its Hox gene families provides insights of decapod evolution.</title>
        <authorList>
            <person name="Jeong J.-H."/>
            <person name="Song I."/>
            <person name="Kim S."/>
            <person name="Choi T."/>
            <person name="Kim D."/>
            <person name="Ryu S."/>
            <person name="Kim W."/>
        </authorList>
    </citation>
    <scope>NUCLEOTIDE SEQUENCE [LARGE SCALE GENOMIC DNA]</scope>
    <source>
        <tissue evidence="1">Muscle</tissue>
    </source>
</reference>
<gene>
    <name evidence="1" type="ORF">E2C01_027303</name>
</gene>
<organism evidence="1 2">
    <name type="scientific">Portunus trituberculatus</name>
    <name type="common">Swimming crab</name>
    <name type="synonym">Neptunus trituberculatus</name>
    <dbReference type="NCBI Taxonomy" id="210409"/>
    <lineage>
        <taxon>Eukaryota</taxon>
        <taxon>Metazoa</taxon>
        <taxon>Ecdysozoa</taxon>
        <taxon>Arthropoda</taxon>
        <taxon>Crustacea</taxon>
        <taxon>Multicrustacea</taxon>
        <taxon>Malacostraca</taxon>
        <taxon>Eumalacostraca</taxon>
        <taxon>Eucarida</taxon>
        <taxon>Decapoda</taxon>
        <taxon>Pleocyemata</taxon>
        <taxon>Brachyura</taxon>
        <taxon>Eubrachyura</taxon>
        <taxon>Portunoidea</taxon>
        <taxon>Portunidae</taxon>
        <taxon>Portuninae</taxon>
        <taxon>Portunus</taxon>
    </lineage>
</organism>
<protein>
    <submittedName>
        <fullName evidence="1">Uncharacterized protein</fullName>
    </submittedName>
</protein>
<evidence type="ECO:0000313" key="1">
    <source>
        <dbReference type="EMBL" id="MPC33933.1"/>
    </source>
</evidence>
<dbReference type="AlphaFoldDB" id="A0A5B7ELK1"/>
<evidence type="ECO:0000313" key="2">
    <source>
        <dbReference type="Proteomes" id="UP000324222"/>
    </source>
</evidence>
<dbReference type="EMBL" id="VSRR010002941">
    <property type="protein sequence ID" value="MPC33933.1"/>
    <property type="molecule type" value="Genomic_DNA"/>
</dbReference>
<proteinExistence type="predicted"/>
<name>A0A5B7ELK1_PORTR</name>